<dbReference type="InterPro" id="IPR029024">
    <property type="entry name" value="TerB-like"/>
</dbReference>
<dbReference type="Gene3D" id="1.10.3680.10">
    <property type="entry name" value="TerB-like"/>
    <property type="match status" value="1"/>
</dbReference>
<dbReference type="CDD" id="cd07313">
    <property type="entry name" value="terB_like_2"/>
    <property type="match status" value="1"/>
</dbReference>
<evidence type="ECO:0000313" key="3">
    <source>
        <dbReference type="Proteomes" id="UP001597101"/>
    </source>
</evidence>
<dbReference type="RefSeq" id="WP_377212445.1">
    <property type="nucleotide sequence ID" value="NZ_JBHTJV010000009.1"/>
</dbReference>
<dbReference type="Pfam" id="PF05099">
    <property type="entry name" value="TerB"/>
    <property type="match status" value="1"/>
</dbReference>
<dbReference type="EMBL" id="JBHTJV010000009">
    <property type="protein sequence ID" value="MFD0916586.1"/>
    <property type="molecule type" value="Genomic_DNA"/>
</dbReference>
<sequence>MFSAIKDFLGDLISDDSSEPENARVIDKKLCAAALMVHVMAADGKIQSEEEAKLLTVLETHYDLTADQARELAEDAKKAQSESIDLYAFTSILKAQMDETERMGLVEDLWEMVYADGEIHEFEDNMVWRLAELLNISSERRMRLKTIVRDRAGAKGDDFS</sequence>
<comment type="caution">
    <text evidence="2">The sequence shown here is derived from an EMBL/GenBank/DDBJ whole genome shotgun (WGS) entry which is preliminary data.</text>
</comment>
<dbReference type="Proteomes" id="UP001597101">
    <property type="component" value="Unassembled WGS sequence"/>
</dbReference>
<name>A0ABW3FIJ4_9HYPH</name>
<protein>
    <submittedName>
        <fullName evidence="2">TerB family tellurite resistance protein</fullName>
    </submittedName>
</protein>
<evidence type="ECO:0000313" key="2">
    <source>
        <dbReference type="EMBL" id="MFD0916586.1"/>
    </source>
</evidence>
<keyword evidence="3" id="KW-1185">Reference proteome</keyword>
<feature type="domain" description="Co-chaperone DjlA N-terminal" evidence="1">
    <location>
        <begin position="31"/>
        <end position="145"/>
    </location>
</feature>
<organism evidence="2 3">
    <name type="scientific">Pseudahrensia aquimaris</name>
    <dbReference type="NCBI Taxonomy" id="744461"/>
    <lineage>
        <taxon>Bacteria</taxon>
        <taxon>Pseudomonadati</taxon>
        <taxon>Pseudomonadota</taxon>
        <taxon>Alphaproteobacteria</taxon>
        <taxon>Hyphomicrobiales</taxon>
        <taxon>Ahrensiaceae</taxon>
        <taxon>Pseudahrensia</taxon>
    </lineage>
</organism>
<proteinExistence type="predicted"/>
<reference evidence="3" key="1">
    <citation type="journal article" date="2019" name="Int. J. Syst. Evol. Microbiol.">
        <title>The Global Catalogue of Microorganisms (GCM) 10K type strain sequencing project: providing services to taxonomists for standard genome sequencing and annotation.</title>
        <authorList>
            <consortium name="The Broad Institute Genomics Platform"/>
            <consortium name="The Broad Institute Genome Sequencing Center for Infectious Disease"/>
            <person name="Wu L."/>
            <person name="Ma J."/>
        </authorList>
    </citation>
    <scope>NUCLEOTIDE SEQUENCE [LARGE SCALE GENOMIC DNA]</scope>
    <source>
        <strain evidence="3">CCUG 60023</strain>
    </source>
</reference>
<accession>A0ABW3FIJ4</accession>
<dbReference type="InterPro" id="IPR007791">
    <property type="entry name" value="DjlA_N"/>
</dbReference>
<gene>
    <name evidence="2" type="ORF">ACFQ14_09225</name>
</gene>
<evidence type="ECO:0000259" key="1">
    <source>
        <dbReference type="Pfam" id="PF05099"/>
    </source>
</evidence>
<dbReference type="SUPFAM" id="SSF158682">
    <property type="entry name" value="TerB-like"/>
    <property type="match status" value="1"/>
</dbReference>